<evidence type="ECO:0000313" key="2">
    <source>
        <dbReference type="Proteomes" id="UP000046395"/>
    </source>
</evidence>
<proteinExistence type="predicted"/>
<dbReference type="AlphaFoldDB" id="A0A5S6QTF9"/>
<name>A0A5S6QTF9_TRIMR</name>
<organism evidence="2 3">
    <name type="scientific">Trichuris muris</name>
    <name type="common">Mouse whipworm</name>
    <dbReference type="NCBI Taxonomy" id="70415"/>
    <lineage>
        <taxon>Eukaryota</taxon>
        <taxon>Metazoa</taxon>
        <taxon>Ecdysozoa</taxon>
        <taxon>Nematoda</taxon>
        <taxon>Enoplea</taxon>
        <taxon>Dorylaimia</taxon>
        <taxon>Trichinellida</taxon>
        <taxon>Trichuridae</taxon>
        <taxon>Trichuris</taxon>
    </lineage>
</organism>
<protein>
    <submittedName>
        <fullName evidence="3">Uncharacterized protein</fullName>
    </submittedName>
</protein>
<dbReference type="Proteomes" id="UP000046395">
    <property type="component" value="Unassembled WGS sequence"/>
</dbReference>
<keyword evidence="2" id="KW-1185">Reference proteome</keyword>
<sequence length="105" mass="11589">MVSTGEVLKRINEHSHDSSAAGVETSSVMTTTRRRAKATQEIPREVVNESAFGMSAVVRGRLPKDEAMRKLVRRTRKAISATPAEPVNRASVVIPEVYHIYGDLE</sequence>
<reference evidence="3" key="1">
    <citation type="submission" date="2019-12" db="UniProtKB">
        <authorList>
            <consortium name="WormBaseParasite"/>
        </authorList>
    </citation>
    <scope>IDENTIFICATION</scope>
</reference>
<dbReference type="WBParaSite" id="TMUE_2000010197.1">
    <property type="protein sequence ID" value="TMUE_2000010197.1"/>
    <property type="gene ID" value="WBGene00300881"/>
</dbReference>
<accession>A0A5S6QTF9</accession>
<feature type="compositionally biased region" description="Basic and acidic residues" evidence="1">
    <location>
        <begin position="7"/>
        <end position="17"/>
    </location>
</feature>
<feature type="region of interest" description="Disordered" evidence="1">
    <location>
        <begin position="1"/>
        <end position="41"/>
    </location>
</feature>
<evidence type="ECO:0000256" key="1">
    <source>
        <dbReference type="SAM" id="MobiDB-lite"/>
    </source>
</evidence>
<evidence type="ECO:0000313" key="3">
    <source>
        <dbReference type="WBParaSite" id="TMUE_2000010197.1"/>
    </source>
</evidence>